<keyword evidence="4" id="KW-1185">Reference proteome</keyword>
<accession>A0A8H7R1B2</accession>
<comment type="caution">
    <text evidence="3">The sequence shown here is derived from an EMBL/GenBank/DDBJ whole genome shotgun (WGS) entry which is preliminary data.</text>
</comment>
<evidence type="ECO:0000256" key="1">
    <source>
        <dbReference type="ARBA" id="ARBA00008842"/>
    </source>
</evidence>
<evidence type="ECO:0008006" key="5">
    <source>
        <dbReference type="Google" id="ProtNLM"/>
    </source>
</evidence>
<dbReference type="PANTHER" id="PTHR10972:SF102">
    <property type="entry name" value="OXYSTEROL-BINDING PROTEIN"/>
    <property type="match status" value="1"/>
</dbReference>
<dbReference type="GO" id="GO:0016020">
    <property type="term" value="C:membrane"/>
    <property type="evidence" value="ECO:0007669"/>
    <property type="project" value="TreeGrafter"/>
</dbReference>
<reference evidence="3" key="1">
    <citation type="submission" date="2020-12" db="EMBL/GenBank/DDBJ databases">
        <title>Metabolic potential, ecology and presence of endohyphal bacteria is reflected in genomic diversity of Mucoromycotina.</title>
        <authorList>
            <person name="Muszewska A."/>
            <person name="Okrasinska A."/>
            <person name="Steczkiewicz K."/>
            <person name="Drgas O."/>
            <person name="Orlowska M."/>
            <person name="Perlinska-Lenart U."/>
            <person name="Aleksandrzak-Piekarczyk T."/>
            <person name="Szatraj K."/>
            <person name="Zielenkiewicz U."/>
            <person name="Pilsyk S."/>
            <person name="Malc E."/>
            <person name="Mieczkowski P."/>
            <person name="Kruszewska J.S."/>
            <person name="Biernat P."/>
            <person name="Pawlowska J."/>
        </authorList>
    </citation>
    <scope>NUCLEOTIDE SEQUENCE</scope>
    <source>
        <strain evidence="3">WA0000017839</strain>
    </source>
</reference>
<dbReference type="InterPro" id="IPR018494">
    <property type="entry name" value="Oxysterol-bd_CS"/>
</dbReference>
<feature type="non-terminal residue" evidence="3">
    <location>
        <position position="1"/>
    </location>
</feature>
<dbReference type="Gene3D" id="1.10.287.2720">
    <property type="match status" value="1"/>
</dbReference>
<sequence>MPVKVSAEDQISFYKKQAVTVEDYSTSSFIINIIKHLRKNMDLHRITLPAFILEPRSMLEKVTDFMSHPDILLEASQTEHPLDRFMTVVKFYLSGWHNEPKNVKKPYNPILGEQFKCKYKYDFNGKESDALFVAEQVSHHPPISAYYYSNPENNIVMKGNISPKSRFLGTCVGNFMEGDNCIMLKDETYTITMPNMYVKGILFGRMELELGGQCYVDCKETGFRCELEFKTKGFFTGERDVVVGNVIDTTTGQIVCSVSGNWADKIYMTKEGVKSILFDASTAISHPKIVAEIKDQGPLESRRVWSKVTDAIHRRDMDTATDEKTVVEDNQRQERNQRAIEGKPFVCTYFDYSENKQIHEFKIPP</sequence>
<proteinExistence type="inferred from homology"/>
<dbReference type="GO" id="GO:0005829">
    <property type="term" value="C:cytosol"/>
    <property type="evidence" value="ECO:0007669"/>
    <property type="project" value="TreeGrafter"/>
</dbReference>
<dbReference type="PROSITE" id="PS01013">
    <property type="entry name" value="OSBP"/>
    <property type="match status" value="1"/>
</dbReference>
<evidence type="ECO:0000313" key="3">
    <source>
        <dbReference type="EMBL" id="KAG2202045.1"/>
    </source>
</evidence>
<dbReference type="Gene3D" id="2.40.160.120">
    <property type="match status" value="1"/>
</dbReference>
<evidence type="ECO:0000256" key="2">
    <source>
        <dbReference type="RuleBase" id="RU003844"/>
    </source>
</evidence>
<protein>
    <recommendedName>
        <fullName evidence="5">Oxysterol-binding protein</fullName>
    </recommendedName>
</protein>
<dbReference type="FunFam" id="1.10.287.2720:FF:000001">
    <property type="entry name" value="Oxysterol-binding OBPalpha"/>
    <property type="match status" value="1"/>
</dbReference>
<dbReference type="InterPro" id="IPR037239">
    <property type="entry name" value="OSBP_sf"/>
</dbReference>
<evidence type="ECO:0000313" key="4">
    <source>
        <dbReference type="Proteomes" id="UP000603453"/>
    </source>
</evidence>
<organism evidence="3 4">
    <name type="scientific">Mucor saturninus</name>
    <dbReference type="NCBI Taxonomy" id="64648"/>
    <lineage>
        <taxon>Eukaryota</taxon>
        <taxon>Fungi</taxon>
        <taxon>Fungi incertae sedis</taxon>
        <taxon>Mucoromycota</taxon>
        <taxon>Mucoromycotina</taxon>
        <taxon>Mucoromycetes</taxon>
        <taxon>Mucorales</taxon>
        <taxon>Mucorineae</taxon>
        <taxon>Mucoraceae</taxon>
        <taxon>Mucor</taxon>
    </lineage>
</organism>
<dbReference type="SUPFAM" id="SSF144000">
    <property type="entry name" value="Oxysterol-binding protein-like"/>
    <property type="match status" value="1"/>
</dbReference>
<dbReference type="EMBL" id="JAEPRD010000065">
    <property type="protein sequence ID" value="KAG2202045.1"/>
    <property type="molecule type" value="Genomic_DNA"/>
</dbReference>
<gene>
    <name evidence="3" type="ORF">INT47_006237</name>
</gene>
<dbReference type="OrthoDB" id="14833at2759"/>
<comment type="similarity">
    <text evidence="1 2">Belongs to the OSBP family.</text>
</comment>
<name>A0A8H7R1B2_9FUNG</name>
<dbReference type="Proteomes" id="UP000603453">
    <property type="component" value="Unassembled WGS sequence"/>
</dbReference>
<dbReference type="PANTHER" id="PTHR10972">
    <property type="entry name" value="OXYSTEROL-BINDING PROTEIN-RELATED"/>
    <property type="match status" value="1"/>
</dbReference>
<dbReference type="GO" id="GO:0032934">
    <property type="term" value="F:sterol binding"/>
    <property type="evidence" value="ECO:0007669"/>
    <property type="project" value="TreeGrafter"/>
</dbReference>
<dbReference type="Pfam" id="PF01237">
    <property type="entry name" value="Oxysterol_BP"/>
    <property type="match status" value="1"/>
</dbReference>
<dbReference type="AlphaFoldDB" id="A0A8H7R1B2"/>
<dbReference type="InterPro" id="IPR000648">
    <property type="entry name" value="Oxysterol-bd"/>
</dbReference>
<dbReference type="Gene3D" id="3.30.70.3490">
    <property type="match status" value="1"/>
</dbReference>